<keyword evidence="2" id="KW-1133">Transmembrane helix</keyword>
<name>N8XL36_9GAMM</name>
<evidence type="ECO:0000313" key="3">
    <source>
        <dbReference type="EMBL" id="ENV09779.1"/>
    </source>
</evidence>
<protein>
    <submittedName>
        <fullName evidence="3">Uncharacterized protein</fullName>
    </submittedName>
</protein>
<comment type="caution">
    <text evidence="3">The sequence shown here is derived from an EMBL/GenBank/DDBJ whole genome shotgun (WGS) entry which is preliminary data.</text>
</comment>
<dbReference type="PATRIC" id="fig|1144672.3.peg.2334"/>
<keyword evidence="2" id="KW-0472">Membrane</keyword>
<dbReference type="Proteomes" id="UP000013209">
    <property type="component" value="Unassembled WGS sequence"/>
</dbReference>
<accession>N8XL36</accession>
<evidence type="ECO:0000313" key="4">
    <source>
        <dbReference type="Proteomes" id="UP000013209"/>
    </source>
</evidence>
<dbReference type="STRING" id="1144672.F966_02439"/>
<evidence type="ECO:0000256" key="2">
    <source>
        <dbReference type="SAM" id="Phobius"/>
    </source>
</evidence>
<feature type="compositionally biased region" description="Low complexity" evidence="1">
    <location>
        <begin position="165"/>
        <end position="179"/>
    </location>
</feature>
<organism evidence="3 4">
    <name type="scientific">Acinetobacter higginsii</name>
    <dbReference type="NCBI Taxonomy" id="70347"/>
    <lineage>
        <taxon>Bacteria</taxon>
        <taxon>Pseudomonadati</taxon>
        <taxon>Pseudomonadota</taxon>
        <taxon>Gammaproteobacteria</taxon>
        <taxon>Moraxellales</taxon>
        <taxon>Moraxellaceae</taxon>
        <taxon>Acinetobacter</taxon>
    </lineage>
</organism>
<keyword evidence="2" id="KW-0812">Transmembrane</keyword>
<feature type="region of interest" description="Disordered" evidence="1">
    <location>
        <begin position="93"/>
        <end position="112"/>
    </location>
</feature>
<feature type="region of interest" description="Disordered" evidence="1">
    <location>
        <begin position="141"/>
        <end position="185"/>
    </location>
</feature>
<dbReference type="EMBL" id="APPH01000009">
    <property type="protein sequence ID" value="ENV09779.1"/>
    <property type="molecule type" value="Genomic_DNA"/>
</dbReference>
<dbReference type="eggNOG" id="ENOG5031QT6">
    <property type="taxonomic scope" value="Bacteria"/>
</dbReference>
<feature type="region of interest" description="Disordered" evidence="1">
    <location>
        <begin position="56"/>
        <end position="81"/>
    </location>
</feature>
<gene>
    <name evidence="3" type="ORF">F966_02439</name>
</gene>
<evidence type="ECO:0000256" key="1">
    <source>
        <dbReference type="SAM" id="MobiDB-lite"/>
    </source>
</evidence>
<feature type="compositionally biased region" description="Polar residues" evidence="1">
    <location>
        <begin position="97"/>
        <end position="108"/>
    </location>
</feature>
<dbReference type="AlphaFoldDB" id="N8XL36"/>
<proteinExistence type="predicted"/>
<sequence>MTQERATSLRILQTNKKKTLSPVIYLLIGFLSGVIFAALVFFFLFVTDSSRTNTATTQPEQAVEENNPAQAHNTKTTTQNSGETIANHHETAESVEDNNFTQPGSNDLNKFFQRTPPAAAPTPTGQHVSPFANEPNAKSTQAVAPTKPVSGKNEAVPAATNKVVKTTPQTTKTTAPAKTPEVEAEAPEATVQIKVTQKPFAVNELQ</sequence>
<feature type="transmembrane region" description="Helical" evidence="2">
    <location>
        <begin position="23"/>
        <end position="46"/>
    </location>
</feature>
<dbReference type="HOGENOM" id="CLU_1352199_0_0_6"/>
<reference evidence="3 4" key="1">
    <citation type="submission" date="2013-02" db="EMBL/GenBank/DDBJ databases">
        <title>The Genome Sequence of Acinetobacter sp. CIP 56.2.</title>
        <authorList>
            <consortium name="The Broad Institute Genome Sequencing Platform"/>
            <consortium name="The Broad Institute Genome Sequencing Center for Infectious Disease"/>
            <person name="Cerqueira G."/>
            <person name="Feldgarden M."/>
            <person name="Courvalin P."/>
            <person name="Perichon B."/>
            <person name="Grillot-Courvalin C."/>
            <person name="Clermont D."/>
            <person name="Rocha E."/>
            <person name="Yoon E.-J."/>
            <person name="Nemec A."/>
            <person name="Walker B."/>
            <person name="Young S.K."/>
            <person name="Zeng Q."/>
            <person name="Gargeya S."/>
            <person name="Fitzgerald M."/>
            <person name="Haas B."/>
            <person name="Abouelleil A."/>
            <person name="Alvarado L."/>
            <person name="Arachchi H.M."/>
            <person name="Berlin A.M."/>
            <person name="Chapman S.B."/>
            <person name="Dewar J."/>
            <person name="Goldberg J."/>
            <person name="Griggs A."/>
            <person name="Gujja S."/>
            <person name="Hansen M."/>
            <person name="Howarth C."/>
            <person name="Imamovic A."/>
            <person name="Larimer J."/>
            <person name="McCowan C."/>
            <person name="Murphy C."/>
            <person name="Neiman D."/>
            <person name="Pearson M."/>
            <person name="Priest M."/>
            <person name="Roberts A."/>
            <person name="Saif S."/>
            <person name="Shea T."/>
            <person name="Sisk P."/>
            <person name="Sykes S."/>
            <person name="Wortman J."/>
            <person name="Nusbaum C."/>
            <person name="Birren B."/>
        </authorList>
    </citation>
    <scope>NUCLEOTIDE SEQUENCE [LARGE SCALE GENOMIC DNA]</scope>
    <source>
        <strain evidence="3 4">CIP 56.2</strain>
    </source>
</reference>
<feature type="compositionally biased region" description="Polar residues" evidence="1">
    <location>
        <begin position="67"/>
        <end position="81"/>
    </location>
</feature>
<dbReference type="RefSeq" id="WP_004805513.1">
    <property type="nucleotide sequence ID" value="NZ_KB849440.1"/>
</dbReference>